<organism evidence="3 4">
    <name type="scientific">Cladophialophora chaetospira</name>
    <dbReference type="NCBI Taxonomy" id="386627"/>
    <lineage>
        <taxon>Eukaryota</taxon>
        <taxon>Fungi</taxon>
        <taxon>Dikarya</taxon>
        <taxon>Ascomycota</taxon>
        <taxon>Pezizomycotina</taxon>
        <taxon>Eurotiomycetes</taxon>
        <taxon>Chaetothyriomycetidae</taxon>
        <taxon>Chaetothyriales</taxon>
        <taxon>Herpotrichiellaceae</taxon>
        <taxon>Cladophialophora</taxon>
    </lineage>
</organism>
<name>A0AA38X5F6_9EURO</name>
<reference evidence="3" key="1">
    <citation type="submission" date="2022-10" db="EMBL/GenBank/DDBJ databases">
        <title>Culturing micro-colonial fungi from biological soil crusts in the Mojave desert and describing Neophaeococcomyces mojavensis, and introducing the new genera and species Taxawa tesnikishii.</title>
        <authorList>
            <person name="Kurbessoian T."/>
            <person name="Stajich J.E."/>
        </authorList>
    </citation>
    <scope>NUCLEOTIDE SEQUENCE</scope>
    <source>
        <strain evidence="3">TK_41</strain>
    </source>
</reference>
<dbReference type="InterPro" id="IPR011990">
    <property type="entry name" value="TPR-like_helical_dom_sf"/>
</dbReference>
<dbReference type="Proteomes" id="UP001172673">
    <property type="component" value="Unassembled WGS sequence"/>
</dbReference>
<dbReference type="Pfam" id="PF14420">
    <property type="entry name" value="Clr5"/>
    <property type="match status" value="1"/>
</dbReference>
<comment type="caution">
    <text evidence="3">The sequence shown here is derived from an EMBL/GenBank/DDBJ whole genome shotgun (WGS) entry which is preliminary data.</text>
</comment>
<protein>
    <recommendedName>
        <fullName evidence="2">Clr5 domain-containing protein</fullName>
    </recommendedName>
</protein>
<evidence type="ECO:0000256" key="1">
    <source>
        <dbReference type="SAM" id="MobiDB-lite"/>
    </source>
</evidence>
<evidence type="ECO:0000313" key="3">
    <source>
        <dbReference type="EMBL" id="KAJ9607144.1"/>
    </source>
</evidence>
<dbReference type="SUPFAM" id="SSF48452">
    <property type="entry name" value="TPR-like"/>
    <property type="match status" value="1"/>
</dbReference>
<dbReference type="Gene3D" id="1.25.40.10">
    <property type="entry name" value="Tetratricopeptide repeat domain"/>
    <property type="match status" value="1"/>
</dbReference>
<proteinExistence type="predicted"/>
<sequence>MATTNGPRARQKAPSSAEWDRIKPIFEHLYIRENLKLPKISAILAEHHSFHAAPHMYKHRISQWGFKKNFKLEELEVVASTASHFVRAGLTVPTAIIGEREVPIERAKRHFRTFFQDDIRNQSSSMTPVAPSRQQQYSACPNRHSKRRLTLQRRSLVVPRIILQQSEKSHLLESTLAAVNNYYGWRLTRDQEEFIAHTHGSGAGDQLEAATPLSPASVFDIMIDGLHAAEDGAHQFARVSLQDFCRQTRILLAQQHHSLLGSLISMRVRTFSGIAGKLHDSVVSHLRTIARRLLPPTHPIPMILKLLECHEETTTSSRLLLKVMCEIAGRQNGMHAGTIVVLEYQMVETSVNDDEFDVALELCESLLQRYINRFDERHRSCRRALYLMGYLKYKYDMNDEAEEILLRVLKMDDFDEQVPENADWISIRAMEVLGWIYEESRELSAAEMWLSRAHAASCQYIGSDEASTQGLLHQFNQLRRRSHLEEGLSVTSEEDGAGFLEELEEQLAQVGLEEPTECGSQSARDEPWSVWERDIQCSISRSSVPQTRRRRHSFVSGSISGAEDEDEDEDEDLTAGGSESCADSEPVLPRDSDPSGLLEQHGGEKSSSTHEPAQYSFHADGAGDIVCEERHFAKFDVNDGSAVAPIAMVEDPRTLLFQPDIAEFQDYMEPMEPMDANQFNFSQFDIDGREPFDGFFDGFLMDLDLPNNFEVVDNQSQEHTVSPTTISALALEPFATAGEQDMSFGPLIETFESDNLDSTEMLVGSIDPPTRDVSFSEDVDTIDPKLIFCSSSGRGHAF</sequence>
<feature type="compositionally biased region" description="Acidic residues" evidence="1">
    <location>
        <begin position="562"/>
        <end position="573"/>
    </location>
</feature>
<dbReference type="InterPro" id="IPR025676">
    <property type="entry name" value="Clr5_dom"/>
</dbReference>
<dbReference type="PANTHER" id="PTHR38788:SF3">
    <property type="entry name" value="CLR5 DOMAIN-CONTAINING PROTEIN"/>
    <property type="match status" value="1"/>
</dbReference>
<evidence type="ECO:0000313" key="4">
    <source>
        <dbReference type="Proteomes" id="UP001172673"/>
    </source>
</evidence>
<feature type="region of interest" description="Disordered" evidence="1">
    <location>
        <begin position="122"/>
        <end position="143"/>
    </location>
</feature>
<dbReference type="EMBL" id="JAPDRK010000012">
    <property type="protein sequence ID" value="KAJ9607144.1"/>
    <property type="molecule type" value="Genomic_DNA"/>
</dbReference>
<evidence type="ECO:0000259" key="2">
    <source>
        <dbReference type="Pfam" id="PF14420"/>
    </source>
</evidence>
<accession>A0AA38X5F6</accession>
<dbReference type="AlphaFoldDB" id="A0AA38X5F6"/>
<feature type="compositionally biased region" description="Polar residues" evidence="1">
    <location>
        <begin position="122"/>
        <end position="139"/>
    </location>
</feature>
<gene>
    <name evidence="3" type="ORF">H2200_008216</name>
</gene>
<feature type="region of interest" description="Disordered" evidence="1">
    <location>
        <begin position="548"/>
        <end position="615"/>
    </location>
</feature>
<dbReference type="PANTHER" id="PTHR38788">
    <property type="entry name" value="CLR5 DOMAIN-CONTAINING PROTEIN"/>
    <property type="match status" value="1"/>
</dbReference>
<feature type="domain" description="Clr5" evidence="2">
    <location>
        <begin position="16"/>
        <end position="68"/>
    </location>
</feature>
<keyword evidence="4" id="KW-1185">Reference proteome</keyword>